<comment type="caution">
    <text evidence="1">The sequence shown here is derived from an EMBL/GenBank/DDBJ whole genome shotgun (WGS) entry which is preliminary data.</text>
</comment>
<name>A0A1V9Z231_ACHHY</name>
<dbReference type="Proteomes" id="UP000243579">
    <property type="component" value="Unassembled WGS sequence"/>
</dbReference>
<organism evidence="1 2">
    <name type="scientific">Achlya hypogyna</name>
    <name type="common">Oomycete</name>
    <name type="synonym">Protoachlya hypogyna</name>
    <dbReference type="NCBI Taxonomy" id="1202772"/>
    <lineage>
        <taxon>Eukaryota</taxon>
        <taxon>Sar</taxon>
        <taxon>Stramenopiles</taxon>
        <taxon>Oomycota</taxon>
        <taxon>Saprolegniomycetes</taxon>
        <taxon>Saprolegniales</taxon>
        <taxon>Achlyaceae</taxon>
        <taxon>Achlya</taxon>
    </lineage>
</organism>
<proteinExistence type="predicted"/>
<accession>A0A1V9Z231</accession>
<gene>
    <name evidence="1" type="ORF">ACHHYP_04081</name>
</gene>
<sequence length="305" mass="34640">MSKRRATVAANAAPSSFDPRLLHTKAHFVLSSNDGAHVLLHEAEKDLVEAKSTFLDPFPTFKSFLDADLDADPDEDDVNRPDSKAAYRRPVEPVYERLAVTEPPRRRRHLMRAMLLAKPRRTKVATPGPKTYEGALCPDTSLADKYKVVRGKLDVYQVAINHLSDENIARQGRVLTKNLVQQEIDRLQYHVNRAATLRVEHDEERQPRTAVYRHASRFADLQNQGIRIYNLAPTPVEPGDKVVVPRQHAPVPSTPANKVGTQRRFILQQQPRFMKNAMCIERLNEHHEPLPVVEFNASHKRGSIV</sequence>
<dbReference type="AlphaFoldDB" id="A0A1V9Z231"/>
<evidence type="ECO:0000313" key="1">
    <source>
        <dbReference type="EMBL" id="OQR92076.1"/>
    </source>
</evidence>
<dbReference type="OrthoDB" id="68545at2759"/>
<dbReference type="EMBL" id="JNBR01000481">
    <property type="protein sequence ID" value="OQR92076.1"/>
    <property type="molecule type" value="Genomic_DNA"/>
</dbReference>
<dbReference type="STRING" id="1202772.A0A1V9Z231"/>
<evidence type="ECO:0000313" key="2">
    <source>
        <dbReference type="Proteomes" id="UP000243579"/>
    </source>
</evidence>
<reference evidence="1 2" key="1">
    <citation type="journal article" date="2014" name="Genome Biol. Evol.">
        <title>The secreted proteins of Achlya hypogyna and Thraustotheca clavata identify the ancestral oomycete secretome and reveal gene acquisitions by horizontal gene transfer.</title>
        <authorList>
            <person name="Misner I."/>
            <person name="Blouin N."/>
            <person name="Leonard G."/>
            <person name="Richards T.A."/>
            <person name="Lane C.E."/>
        </authorList>
    </citation>
    <scope>NUCLEOTIDE SEQUENCE [LARGE SCALE GENOMIC DNA]</scope>
    <source>
        <strain evidence="1 2">ATCC 48635</strain>
    </source>
</reference>
<keyword evidence="2" id="KW-1185">Reference proteome</keyword>
<protein>
    <submittedName>
        <fullName evidence="1">Uncharacterized protein</fullName>
    </submittedName>
</protein>